<keyword evidence="2" id="KW-0805">Transcription regulation</keyword>
<dbReference type="GO" id="GO:0045892">
    <property type="term" value="P:negative regulation of DNA-templated transcription"/>
    <property type="evidence" value="ECO:0007669"/>
    <property type="project" value="InterPro"/>
</dbReference>
<evidence type="ECO:0000313" key="5">
    <source>
        <dbReference type="EMBL" id="VYU64805.1"/>
    </source>
</evidence>
<proteinExistence type="inferred from homology"/>
<reference evidence="5" key="1">
    <citation type="submission" date="2019-11" db="EMBL/GenBank/DDBJ databases">
        <authorList>
            <person name="Feng L."/>
        </authorList>
    </citation>
    <scope>NUCLEOTIDE SEQUENCE</scope>
    <source>
        <strain evidence="5">CsymbiosumLFYP84</strain>
    </source>
</reference>
<dbReference type="SUPFAM" id="SSF46785">
    <property type="entry name" value="Winged helix' DNA-binding domain"/>
    <property type="match status" value="1"/>
</dbReference>
<evidence type="ECO:0000256" key="2">
    <source>
        <dbReference type="ARBA" id="ARBA00023015"/>
    </source>
</evidence>
<dbReference type="InterPro" id="IPR005650">
    <property type="entry name" value="BlaI_family"/>
</dbReference>
<dbReference type="Gene3D" id="1.10.4040.10">
    <property type="entry name" value="Penicillinase repressor domain"/>
    <property type="match status" value="1"/>
</dbReference>
<dbReference type="PIRSF" id="PIRSF019455">
    <property type="entry name" value="CopR_AtkY"/>
    <property type="match status" value="1"/>
</dbReference>
<evidence type="ECO:0000256" key="4">
    <source>
        <dbReference type="ARBA" id="ARBA00023163"/>
    </source>
</evidence>
<evidence type="ECO:0000256" key="3">
    <source>
        <dbReference type="ARBA" id="ARBA00023125"/>
    </source>
</evidence>
<name>A0A6N3GKE9_CLOSY</name>
<dbReference type="Gene3D" id="1.10.10.10">
    <property type="entry name" value="Winged helix-like DNA-binding domain superfamily/Winged helix DNA-binding domain"/>
    <property type="match status" value="1"/>
</dbReference>
<dbReference type="GO" id="GO:0003677">
    <property type="term" value="F:DNA binding"/>
    <property type="evidence" value="ECO:0007669"/>
    <property type="project" value="UniProtKB-KW"/>
</dbReference>
<evidence type="ECO:0000256" key="1">
    <source>
        <dbReference type="ARBA" id="ARBA00011046"/>
    </source>
</evidence>
<keyword evidence="3" id="KW-0238">DNA-binding</keyword>
<comment type="similarity">
    <text evidence="1">Belongs to the BlaI transcriptional regulatory family.</text>
</comment>
<dbReference type="RefSeq" id="WP_100933116.1">
    <property type="nucleotide sequence ID" value="NZ_BAABZD010000009.1"/>
</dbReference>
<protein>
    <submittedName>
        <fullName evidence="5">Penicillinase repressor</fullName>
    </submittedName>
</protein>
<dbReference type="AlphaFoldDB" id="A0A6N3GKE9"/>
<accession>A0A6N3GKE9</accession>
<sequence>MIQQVSDFELELMKTIWGNGGTALYAEIAEALEKKGTPATKNTIISLLSRLIEKDFLKTNKIGRRNRYTALVSEADYRAAQTETFLDKIYEGSAKDLISTLIQKEMISPDDYENLKKHWEGSCLKDD</sequence>
<gene>
    <name evidence="5" type="primary">blaI_2</name>
    <name evidence="5" type="ORF">CSLFYP84_03125</name>
</gene>
<dbReference type="Pfam" id="PF03965">
    <property type="entry name" value="Penicillinase_R"/>
    <property type="match status" value="1"/>
</dbReference>
<organism evidence="5">
    <name type="scientific">Clostridium symbiosum</name>
    <name type="common">Bacteroides symbiosus</name>
    <dbReference type="NCBI Taxonomy" id="1512"/>
    <lineage>
        <taxon>Bacteria</taxon>
        <taxon>Bacillati</taxon>
        <taxon>Bacillota</taxon>
        <taxon>Clostridia</taxon>
        <taxon>Lachnospirales</taxon>
        <taxon>Lachnospiraceae</taxon>
        <taxon>Otoolea</taxon>
    </lineage>
</organism>
<dbReference type="InterPro" id="IPR036390">
    <property type="entry name" value="WH_DNA-bd_sf"/>
</dbReference>
<dbReference type="InterPro" id="IPR036388">
    <property type="entry name" value="WH-like_DNA-bd_sf"/>
</dbReference>
<dbReference type="EMBL" id="CACRUA010000035">
    <property type="protein sequence ID" value="VYU64805.1"/>
    <property type="molecule type" value="Genomic_DNA"/>
</dbReference>
<keyword evidence="4" id="KW-0804">Transcription</keyword>